<gene>
    <name evidence="4" type="ORF">AQUCO_00300555v1</name>
</gene>
<evidence type="ECO:0000313" key="5">
    <source>
        <dbReference type="Proteomes" id="UP000230069"/>
    </source>
</evidence>
<organism evidence="4 5">
    <name type="scientific">Aquilegia coerulea</name>
    <name type="common">Rocky mountain columbine</name>
    <dbReference type="NCBI Taxonomy" id="218851"/>
    <lineage>
        <taxon>Eukaryota</taxon>
        <taxon>Viridiplantae</taxon>
        <taxon>Streptophyta</taxon>
        <taxon>Embryophyta</taxon>
        <taxon>Tracheophyta</taxon>
        <taxon>Spermatophyta</taxon>
        <taxon>Magnoliopsida</taxon>
        <taxon>Ranunculales</taxon>
        <taxon>Ranunculaceae</taxon>
        <taxon>Thalictroideae</taxon>
        <taxon>Aquilegia</taxon>
    </lineage>
</organism>
<evidence type="ECO:0000256" key="2">
    <source>
        <dbReference type="SAM" id="MobiDB-lite"/>
    </source>
</evidence>
<keyword evidence="1" id="KW-1015">Disulfide bond</keyword>
<evidence type="ECO:0000313" key="4">
    <source>
        <dbReference type="EMBL" id="PIA61112.1"/>
    </source>
</evidence>
<dbReference type="InterPro" id="IPR039314">
    <property type="entry name" value="CP12-like"/>
</dbReference>
<keyword evidence="5" id="KW-1185">Reference proteome</keyword>
<evidence type="ECO:0000256" key="1">
    <source>
        <dbReference type="PIRSR" id="PIRSR639314-50"/>
    </source>
</evidence>
<feature type="compositionally biased region" description="Basic and acidic residues" evidence="2">
    <location>
        <begin position="138"/>
        <end position="153"/>
    </location>
</feature>
<feature type="domain" description="CP12" evidence="3">
    <location>
        <begin position="82"/>
        <end position="153"/>
    </location>
</feature>
<dbReference type="OrthoDB" id="4362at2759"/>
<dbReference type="SMART" id="SM01093">
    <property type="entry name" value="CP12"/>
    <property type="match status" value="1"/>
</dbReference>
<dbReference type="InterPro" id="IPR003823">
    <property type="entry name" value="CP12_dom"/>
</dbReference>
<dbReference type="FunCoup" id="A0A2G5EZG1">
    <property type="interactions" value="1307"/>
</dbReference>
<dbReference type="InParanoid" id="A0A2G5EZG1"/>
<feature type="region of interest" description="Disordered" evidence="2">
    <location>
        <begin position="118"/>
        <end position="153"/>
    </location>
</feature>
<dbReference type="PANTHER" id="PTHR33921">
    <property type="entry name" value="CALVIN CYCLE PROTEIN CP12-2, CHLOROPLASTIC"/>
    <property type="match status" value="1"/>
</dbReference>
<feature type="disulfide bond" evidence="1">
    <location>
        <begin position="97"/>
        <end position="106"/>
    </location>
</feature>
<sequence length="153" mass="16839">MKLPFLIITHIEYQSYQPCSITFTATMATTLTGLSLSTTVVAKADSARIQPLRSSCLNHPWKMNNVKVGRMSIRTMAAPDTLSEKVNKSIEEAQQACADDPVSGECAAAWDEVEEVSAAASDARQKKKEVDSDPLEAYCKDNPETDECRTYDD</sequence>
<dbReference type="AlphaFoldDB" id="A0A2G5EZG1"/>
<feature type="disulfide bond" evidence="1">
    <location>
        <begin position="139"/>
        <end position="148"/>
    </location>
</feature>
<reference evidence="4 5" key="1">
    <citation type="submission" date="2017-09" db="EMBL/GenBank/DDBJ databases">
        <title>WGS assembly of Aquilegia coerulea Goldsmith.</title>
        <authorList>
            <person name="Hodges S."/>
            <person name="Kramer E."/>
            <person name="Nordborg M."/>
            <person name="Tomkins J."/>
            <person name="Borevitz J."/>
            <person name="Derieg N."/>
            <person name="Yan J."/>
            <person name="Mihaltcheva S."/>
            <person name="Hayes R.D."/>
            <person name="Rokhsar D."/>
        </authorList>
    </citation>
    <scope>NUCLEOTIDE SEQUENCE [LARGE SCALE GENOMIC DNA]</scope>
    <source>
        <strain evidence="5">cv. Goldsmith</strain>
    </source>
</reference>
<dbReference type="GO" id="GO:0080153">
    <property type="term" value="P:negative regulation of reductive pentose-phosphate cycle"/>
    <property type="evidence" value="ECO:0007669"/>
    <property type="project" value="TreeGrafter"/>
</dbReference>
<name>A0A2G5EZG1_AQUCA</name>
<dbReference type="EMBL" id="KZ305020">
    <property type="protein sequence ID" value="PIA61112.1"/>
    <property type="molecule type" value="Genomic_DNA"/>
</dbReference>
<dbReference type="STRING" id="218851.A0A2G5EZG1"/>
<protein>
    <recommendedName>
        <fullName evidence="3">CP12 domain-containing protein</fullName>
    </recommendedName>
</protein>
<proteinExistence type="predicted"/>
<dbReference type="PANTHER" id="PTHR33921:SF15">
    <property type="entry name" value="CALVIN CYCLE PROTEIN CP12-2, CHLOROPLASTIC"/>
    <property type="match status" value="1"/>
</dbReference>
<dbReference type="GO" id="GO:0009507">
    <property type="term" value="C:chloroplast"/>
    <property type="evidence" value="ECO:0007669"/>
    <property type="project" value="TreeGrafter"/>
</dbReference>
<dbReference type="Pfam" id="PF02672">
    <property type="entry name" value="CP12"/>
    <property type="match status" value="1"/>
</dbReference>
<dbReference type="Proteomes" id="UP000230069">
    <property type="component" value="Unassembled WGS sequence"/>
</dbReference>
<accession>A0A2G5EZG1</accession>
<evidence type="ECO:0000259" key="3">
    <source>
        <dbReference type="SMART" id="SM01093"/>
    </source>
</evidence>